<protein>
    <submittedName>
        <fullName evidence="1">Uncharacterized protein</fullName>
    </submittedName>
</protein>
<evidence type="ECO:0000313" key="1">
    <source>
        <dbReference type="EMBL" id="GAI94285.1"/>
    </source>
</evidence>
<sequence>KLYTEANLFYERSVTYGLPRNRDFERVLEQHKPK</sequence>
<gene>
    <name evidence="1" type="ORF">S12H4_38698</name>
</gene>
<dbReference type="AlphaFoldDB" id="X1U377"/>
<proteinExistence type="predicted"/>
<accession>X1U377</accession>
<dbReference type="EMBL" id="BARW01023317">
    <property type="protein sequence ID" value="GAI94285.1"/>
    <property type="molecule type" value="Genomic_DNA"/>
</dbReference>
<feature type="non-terminal residue" evidence="1">
    <location>
        <position position="1"/>
    </location>
</feature>
<comment type="caution">
    <text evidence="1">The sequence shown here is derived from an EMBL/GenBank/DDBJ whole genome shotgun (WGS) entry which is preliminary data.</text>
</comment>
<organism evidence="1">
    <name type="scientific">marine sediment metagenome</name>
    <dbReference type="NCBI Taxonomy" id="412755"/>
    <lineage>
        <taxon>unclassified sequences</taxon>
        <taxon>metagenomes</taxon>
        <taxon>ecological metagenomes</taxon>
    </lineage>
</organism>
<name>X1U377_9ZZZZ</name>
<reference evidence="1" key="1">
    <citation type="journal article" date="2014" name="Front. Microbiol.">
        <title>High frequency of phylogenetically diverse reductive dehalogenase-homologous genes in deep subseafloor sedimentary metagenomes.</title>
        <authorList>
            <person name="Kawai M."/>
            <person name="Futagami T."/>
            <person name="Toyoda A."/>
            <person name="Takaki Y."/>
            <person name="Nishi S."/>
            <person name="Hori S."/>
            <person name="Arai W."/>
            <person name="Tsubouchi T."/>
            <person name="Morono Y."/>
            <person name="Uchiyama I."/>
            <person name="Ito T."/>
            <person name="Fujiyama A."/>
            <person name="Inagaki F."/>
            <person name="Takami H."/>
        </authorList>
    </citation>
    <scope>NUCLEOTIDE SEQUENCE</scope>
    <source>
        <strain evidence="1">Expedition CK06-06</strain>
    </source>
</reference>